<dbReference type="RefSeq" id="WP_166948369.1">
    <property type="nucleotide sequence ID" value="NZ_JAARLZ010000005.1"/>
</dbReference>
<keyword evidence="2" id="KW-1185">Reference proteome</keyword>
<dbReference type="Proteomes" id="UP000490980">
    <property type="component" value="Unassembled WGS sequence"/>
</dbReference>
<sequence>MADTREKLPNVKRPSWRDIPVSDLSGLQYVLDNMPLVMRTVFELAELDPSLFRPDERLRLRLLVDRVIGATSTDAVGEAIRDIYTLRRRGFPVSAISETPPPRKGREEARRVIQTLRTTWNRSVPGTIAESLWVEKTLDFLEQRSRH</sequence>
<evidence type="ECO:0000313" key="2">
    <source>
        <dbReference type="Proteomes" id="UP000490980"/>
    </source>
</evidence>
<comment type="caution">
    <text evidence="1">The sequence shown here is derived from an EMBL/GenBank/DDBJ whole genome shotgun (WGS) entry which is preliminary data.</text>
</comment>
<gene>
    <name evidence="1" type="ORF">HBF25_11155</name>
</gene>
<dbReference type="EMBL" id="JAARLZ010000005">
    <property type="protein sequence ID" value="NII06946.1"/>
    <property type="molecule type" value="Genomic_DNA"/>
</dbReference>
<organism evidence="1 2">
    <name type="scientific">Luteibacter anthropi</name>
    <dbReference type="NCBI Taxonomy" id="564369"/>
    <lineage>
        <taxon>Bacteria</taxon>
        <taxon>Pseudomonadati</taxon>
        <taxon>Pseudomonadota</taxon>
        <taxon>Gammaproteobacteria</taxon>
        <taxon>Lysobacterales</taxon>
        <taxon>Rhodanobacteraceae</taxon>
        <taxon>Luteibacter</taxon>
    </lineage>
</organism>
<accession>A0A7X5UAJ9</accession>
<evidence type="ECO:0000313" key="1">
    <source>
        <dbReference type="EMBL" id="NII06946.1"/>
    </source>
</evidence>
<protein>
    <submittedName>
        <fullName evidence="1">Uncharacterized protein</fullName>
    </submittedName>
</protein>
<reference evidence="1 2" key="1">
    <citation type="submission" date="2020-03" db="EMBL/GenBank/DDBJ databases">
        <authorList>
            <person name="Lai Q."/>
        </authorList>
    </citation>
    <scope>NUCLEOTIDE SEQUENCE [LARGE SCALE GENOMIC DNA]</scope>
    <source>
        <strain evidence="1 2">CCUG 25036</strain>
    </source>
</reference>
<proteinExistence type="predicted"/>
<name>A0A7X5UAJ9_9GAMM</name>
<dbReference type="AlphaFoldDB" id="A0A7X5UAJ9"/>